<evidence type="ECO:0000313" key="2">
    <source>
        <dbReference type="Proteomes" id="UP000728032"/>
    </source>
</evidence>
<dbReference type="EMBL" id="OC936394">
    <property type="protein sequence ID" value="CAD7660871.1"/>
    <property type="molecule type" value="Genomic_DNA"/>
</dbReference>
<organism evidence="1">
    <name type="scientific">Oppiella nova</name>
    <dbReference type="NCBI Taxonomy" id="334625"/>
    <lineage>
        <taxon>Eukaryota</taxon>
        <taxon>Metazoa</taxon>
        <taxon>Ecdysozoa</taxon>
        <taxon>Arthropoda</taxon>
        <taxon>Chelicerata</taxon>
        <taxon>Arachnida</taxon>
        <taxon>Acari</taxon>
        <taxon>Acariformes</taxon>
        <taxon>Sarcoptiformes</taxon>
        <taxon>Oribatida</taxon>
        <taxon>Brachypylina</taxon>
        <taxon>Oppioidea</taxon>
        <taxon>Oppiidae</taxon>
        <taxon>Oppiella</taxon>
    </lineage>
</organism>
<evidence type="ECO:0000313" key="1">
    <source>
        <dbReference type="EMBL" id="CAD7660871.1"/>
    </source>
</evidence>
<sequence>MSEPNTPWELIHKPLPIIVYCLKVLRRLRGIQIPGPYWEALVYRTLNCPGVSSGNVVTMAVDNRNQPNYGLLQI</sequence>
<dbReference type="EMBL" id="CAJPVJ010021569">
    <property type="protein sequence ID" value="CAG2178007.1"/>
    <property type="molecule type" value="Genomic_DNA"/>
</dbReference>
<dbReference type="AlphaFoldDB" id="A0A7R9QWB4"/>
<gene>
    <name evidence="1" type="ORF">ONB1V03_LOCUS17434</name>
</gene>
<name>A0A7R9QWB4_9ACAR</name>
<accession>A0A7R9QWB4</accession>
<reference evidence="1" key="1">
    <citation type="submission" date="2020-11" db="EMBL/GenBank/DDBJ databases">
        <authorList>
            <person name="Tran Van P."/>
        </authorList>
    </citation>
    <scope>NUCLEOTIDE SEQUENCE</scope>
</reference>
<proteinExistence type="predicted"/>
<dbReference type="Proteomes" id="UP000728032">
    <property type="component" value="Unassembled WGS sequence"/>
</dbReference>
<protein>
    <submittedName>
        <fullName evidence="1">Uncharacterized protein</fullName>
    </submittedName>
</protein>
<keyword evidence="2" id="KW-1185">Reference proteome</keyword>